<keyword evidence="3" id="KW-0378">Hydrolase</keyword>
<feature type="signal peptide" evidence="5">
    <location>
        <begin position="1"/>
        <end position="24"/>
    </location>
</feature>
<dbReference type="Proteomes" id="UP001141552">
    <property type="component" value="Unassembled WGS sequence"/>
</dbReference>
<dbReference type="CDD" id="cd01837">
    <property type="entry name" value="SGNH_plant_lipase_like"/>
    <property type="match status" value="1"/>
</dbReference>
<evidence type="ECO:0000313" key="7">
    <source>
        <dbReference type="Proteomes" id="UP001141552"/>
    </source>
</evidence>
<keyword evidence="4" id="KW-0325">Glycoprotein</keyword>
<feature type="chain" id="PRO_5040516181" description="Alpha-L-fucosidase" evidence="5">
    <location>
        <begin position="25"/>
        <end position="378"/>
    </location>
</feature>
<evidence type="ECO:0000256" key="2">
    <source>
        <dbReference type="ARBA" id="ARBA00022729"/>
    </source>
</evidence>
<comment type="caution">
    <text evidence="6">The sequence shown here is derived from an EMBL/GenBank/DDBJ whole genome shotgun (WGS) entry which is preliminary data.</text>
</comment>
<reference evidence="6" key="2">
    <citation type="journal article" date="2023" name="Plants (Basel)">
        <title>Annotation of the Turnera subulata (Passifloraceae) Draft Genome Reveals the S-Locus Evolved after the Divergence of Turneroideae from Passifloroideae in a Stepwise Manner.</title>
        <authorList>
            <person name="Henning P.M."/>
            <person name="Roalson E.H."/>
            <person name="Mir W."/>
            <person name="McCubbin A.G."/>
            <person name="Shore J.S."/>
        </authorList>
    </citation>
    <scope>NUCLEOTIDE SEQUENCE</scope>
    <source>
        <strain evidence="6">F60SS</strain>
    </source>
</reference>
<evidence type="ECO:0000313" key="6">
    <source>
        <dbReference type="EMBL" id="KAJ4831176.1"/>
    </source>
</evidence>
<evidence type="ECO:0008006" key="8">
    <source>
        <dbReference type="Google" id="ProtNLM"/>
    </source>
</evidence>
<evidence type="ECO:0000256" key="1">
    <source>
        <dbReference type="ARBA" id="ARBA00008668"/>
    </source>
</evidence>
<dbReference type="AlphaFoldDB" id="A0A9Q0FGR1"/>
<keyword evidence="2 5" id="KW-0732">Signal</keyword>
<sequence length="378" mass="41611">MGFRVCITLHRLIISVFFLPIASAFNPSYPAVFNFGDSNSDTGGYVASAVAFQLGPLFGETYFHKASGRFCDGRVIIDFLMDAMGLPFLNPYLDSVGAPNFRKGCNFATGGASVLPPNVTKYPSFSFRVQVSQFVRFKARAINLLAEGKKVGKYLPPKHYFTRGLYMLDVGQNDLDSAFDSKSEDQVIAFIPTILSELENGIQRLYNEGARNFWIHNTGPLGCIPRIIATFGKNASNLDQLGCISSHNLASRIFNTQLHDLCTKIKARFPDAIVTYVDIFSIKWNLISKFSQYGFKEPLAACCGYGGPPLNFDTRIACGATVNLNGTNVTANACSNTSEYVNWDGNHYTEAANWHVAEEILAGNYTDPPLSTTGHIYK</sequence>
<dbReference type="EMBL" id="JAKUCV010005446">
    <property type="protein sequence ID" value="KAJ4831176.1"/>
    <property type="molecule type" value="Genomic_DNA"/>
</dbReference>
<dbReference type="PANTHER" id="PTHR22835:SF458">
    <property type="entry name" value="GDSL ESTERASE_LIPASE"/>
    <property type="match status" value="1"/>
</dbReference>
<dbReference type="GO" id="GO:0016788">
    <property type="term" value="F:hydrolase activity, acting on ester bonds"/>
    <property type="evidence" value="ECO:0007669"/>
    <property type="project" value="InterPro"/>
</dbReference>
<proteinExistence type="inferred from homology"/>
<comment type="similarity">
    <text evidence="1">Belongs to the 'GDSL' lipolytic enzyme family.</text>
</comment>
<gene>
    <name evidence="6" type="ORF">Tsubulata_025751</name>
</gene>
<dbReference type="InterPro" id="IPR035669">
    <property type="entry name" value="SGNH_plant_lipase-like"/>
</dbReference>
<accession>A0A9Q0FGR1</accession>
<name>A0A9Q0FGR1_9ROSI</name>
<dbReference type="PANTHER" id="PTHR22835">
    <property type="entry name" value="ZINC FINGER FYVE DOMAIN CONTAINING PROTEIN"/>
    <property type="match status" value="1"/>
</dbReference>
<organism evidence="6 7">
    <name type="scientific">Turnera subulata</name>
    <dbReference type="NCBI Taxonomy" id="218843"/>
    <lineage>
        <taxon>Eukaryota</taxon>
        <taxon>Viridiplantae</taxon>
        <taxon>Streptophyta</taxon>
        <taxon>Embryophyta</taxon>
        <taxon>Tracheophyta</taxon>
        <taxon>Spermatophyta</taxon>
        <taxon>Magnoliopsida</taxon>
        <taxon>eudicotyledons</taxon>
        <taxon>Gunneridae</taxon>
        <taxon>Pentapetalae</taxon>
        <taxon>rosids</taxon>
        <taxon>fabids</taxon>
        <taxon>Malpighiales</taxon>
        <taxon>Passifloraceae</taxon>
        <taxon>Turnera</taxon>
    </lineage>
</organism>
<dbReference type="OrthoDB" id="1600564at2759"/>
<evidence type="ECO:0000256" key="5">
    <source>
        <dbReference type="SAM" id="SignalP"/>
    </source>
</evidence>
<protein>
    <recommendedName>
        <fullName evidence="8">Alpha-L-fucosidase</fullName>
    </recommendedName>
</protein>
<dbReference type="Gene3D" id="3.40.50.1110">
    <property type="entry name" value="SGNH hydrolase"/>
    <property type="match status" value="1"/>
</dbReference>
<keyword evidence="7" id="KW-1185">Reference proteome</keyword>
<dbReference type="Pfam" id="PF00657">
    <property type="entry name" value="Lipase_GDSL"/>
    <property type="match status" value="1"/>
</dbReference>
<evidence type="ECO:0000256" key="3">
    <source>
        <dbReference type="ARBA" id="ARBA00022801"/>
    </source>
</evidence>
<evidence type="ECO:0000256" key="4">
    <source>
        <dbReference type="ARBA" id="ARBA00023180"/>
    </source>
</evidence>
<dbReference type="InterPro" id="IPR001087">
    <property type="entry name" value="GDSL"/>
</dbReference>
<reference evidence="6" key="1">
    <citation type="submission" date="2022-02" db="EMBL/GenBank/DDBJ databases">
        <authorList>
            <person name="Henning P.M."/>
            <person name="McCubbin A.G."/>
            <person name="Shore J.S."/>
        </authorList>
    </citation>
    <scope>NUCLEOTIDE SEQUENCE</scope>
    <source>
        <strain evidence="6">F60SS</strain>
        <tissue evidence="6">Leaves</tissue>
    </source>
</reference>
<dbReference type="InterPro" id="IPR036514">
    <property type="entry name" value="SGNH_hydro_sf"/>
</dbReference>